<comment type="caution">
    <text evidence="5">The sequence shown here is derived from an EMBL/GenBank/DDBJ whole genome shotgun (WGS) entry which is preliminary data.</text>
</comment>
<accession>A0ABR3JY35</accession>
<feature type="compositionally biased region" description="Low complexity" evidence="3">
    <location>
        <begin position="443"/>
        <end position="455"/>
    </location>
</feature>
<proteinExistence type="predicted"/>
<evidence type="ECO:0000259" key="4">
    <source>
        <dbReference type="Pfam" id="PF13934"/>
    </source>
</evidence>
<keyword evidence="6" id="KW-1185">Reference proteome</keyword>
<feature type="compositionally biased region" description="Low complexity" evidence="3">
    <location>
        <begin position="690"/>
        <end position="709"/>
    </location>
</feature>
<gene>
    <name evidence="5" type="ORF">HGRIS_011695</name>
</gene>
<feature type="compositionally biased region" description="Low complexity" evidence="3">
    <location>
        <begin position="813"/>
        <end position="823"/>
    </location>
</feature>
<feature type="compositionally biased region" description="Basic and acidic residues" evidence="3">
    <location>
        <begin position="594"/>
        <end position="614"/>
    </location>
</feature>
<reference evidence="6" key="1">
    <citation type="submission" date="2024-06" db="EMBL/GenBank/DDBJ databases">
        <title>Multi-omics analyses provide insights into the biosynthesis of the anticancer antibiotic pleurotin in Hohenbuehelia grisea.</title>
        <authorList>
            <person name="Weaver J.A."/>
            <person name="Alberti F."/>
        </authorList>
    </citation>
    <scope>NUCLEOTIDE SEQUENCE [LARGE SCALE GENOMIC DNA]</scope>
    <source>
        <strain evidence="6">T-177</strain>
    </source>
</reference>
<evidence type="ECO:0000313" key="5">
    <source>
        <dbReference type="EMBL" id="KAL0960047.1"/>
    </source>
</evidence>
<feature type="region of interest" description="Disordered" evidence="3">
    <location>
        <begin position="371"/>
        <end position="390"/>
    </location>
</feature>
<feature type="compositionally biased region" description="Low complexity" evidence="3">
    <location>
        <begin position="491"/>
        <end position="511"/>
    </location>
</feature>
<keyword evidence="2" id="KW-0539">Nucleus</keyword>
<evidence type="ECO:0000313" key="6">
    <source>
        <dbReference type="Proteomes" id="UP001556367"/>
    </source>
</evidence>
<feature type="compositionally biased region" description="Polar residues" evidence="3">
    <location>
        <begin position="456"/>
        <end position="488"/>
    </location>
</feature>
<organism evidence="5 6">
    <name type="scientific">Hohenbuehelia grisea</name>
    <dbReference type="NCBI Taxonomy" id="104357"/>
    <lineage>
        <taxon>Eukaryota</taxon>
        <taxon>Fungi</taxon>
        <taxon>Dikarya</taxon>
        <taxon>Basidiomycota</taxon>
        <taxon>Agaricomycotina</taxon>
        <taxon>Agaricomycetes</taxon>
        <taxon>Agaricomycetidae</taxon>
        <taxon>Agaricales</taxon>
        <taxon>Pleurotineae</taxon>
        <taxon>Pleurotaceae</taxon>
        <taxon>Hohenbuehelia</taxon>
    </lineage>
</organism>
<feature type="region of interest" description="Disordered" evidence="3">
    <location>
        <begin position="401"/>
        <end position="511"/>
    </location>
</feature>
<dbReference type="Proteomes" id="UP001556367">
    <property type="component" value="Unassembled WGS sequence"/>
</dbReference>
<dbReference type="Pfam" id="PF13934">
    <property type="entry name" value="ELYS"/>
    <property type="match status" value="1"/>
</dbReference>
<feature type="compositionally biased region" description="Basic and acidic residues" evidence="3">
    <location>
        <begin position="563"/>
        <end position="587"/>
    </location>
</feature>
<feature type="compositionally biased region" description="Acidic residues" evidence="3">
    <location>
        <begin position="734"/>
        <end position="743"/>
    </location>
</feature>
<feature type="compositionally biased region" description="Basic residues" evidence="3">
    <location>
        <begin position="632"/>
        <end position="645"/>
    </location>
</feature>
<comment type="subcellular location">
    <subcellularLocation>
        <location evidence="1">Nucleus</location>
    </subcellularLocation>
</comment>
<feature type="compositionally biased region" description="Polar residues" evidence="3">
    <location>
        <begin position="420"/>
        <end position="442"/>
    </location>
</feature>
<evidence type="ECO:0000256" key="3">
    <source>
        <dbReference type="SAM" id="MobiDB-lite"/>
    </source>
</evidence>
<feature type="compositionally biased region" description="Basic and acidic residues" evidence="3">
    <location>
        <begin position="669"/>
        <end position="683"/>
    </location>
</feature>
<evidence type="ECO:0000256" key="1">
    <source>
        <dbReference type="ARBA" id="ARBA00004123"/>
    </source>
</evidence>
<name>A0ABR3JY35_9AGAR</name>
<sequence>MDVDASDSQEARVKPLISYFSTEPTTFAWRGSRVQELEERRALLNDSFIFDAILSRGGIASADTLFPPTDVASLERLLDAIESSTYDTLKKECLVYYLLKWQGDGKDQALKEHRCIPPQFAALSDAYWCLDAGVNIARAVSILSDCRLKQDYVSKIIHAISVSATPNPLIIRYIRTAKPMLTEPTDIEHYAKALTETNFVDAWRFQRTFSEADPTRRPLLQQILAWCIMPTPRPQALAQLVALPFSPYEESVINSLALSTPSPSSDVPLPRLSASALGVLQDLVFTRLIQGGKYSEAIKMDKRFSLNPSNSPTSLREAGADASVRARIQDRARTVQEVLAILPAAEKALLDIELDELAQGGRGKAATSHARAVNGVGNGSAKASTPAHDLSMSTSWEDIRAVINPSPSGNGSATPLRKSLAQSRPQPNGITSNSTASPSLFQSKSSAPGPSSSNPLTLSALGSFTSSTNGQPNHGTSVSANQPRTSFPQIPLTTGTSLGGSTSRPRTSVPSSVQAGISLFGGMQQQPQKTFTPASSVRNAFYEPPPERAGRSVNGVKRRLDRAVIDRAPESKDTANGEVHDITKDGEDIVMNGDGEKPGEEEPARGSPGKPEHQEADEEEPTLGYSLFSHAKPARTTKKASKQPAKRAQPPGAFTMHSLSDDDVDDSGDGAHAEQEPEEEPRRPLRKTSRTSNASASKAKSHASAPSSKTRTRSKRRTQDSAASLMRSVPGGLMDDDDEEEVGDDGHGDGAHDEEEEPQDTLAPLPARTTRSKTSTRRSRASVASSVGSEDEDDPGVQTRRRSSRLSTAHSQPATASSKTTKPAARRRR</sequence>
<feature type="region of interest" description="Disordered" evidence="3">
    <location>
        <begin position="563"/>
        <end position="829"/>
    </location>
</feature>
<dbReference type="EMBL" id="JASNQZ010000002">
    <property type="protein sequence ID" value="KAL0960047.1"/>
    <property type="molecule type" value="Genomic_DNA"/>
</dbReference>
<feature type="domain" description="ELYS-like" evidence="4">
    <location>
        <begin position="49"/>
        <end position="258"/>
    </location>
</feature>
<evidence type="ECO:0000256" key="2">
    <source>
        <dbReference type="ARBA" id="ARBA00023242"/>
    </source>
</evidence>
<dbReference type="InterPro" id="IPR025151">
    <property type="entry name" value="ELYS_dom"/>
</dbReference>
<feature type="compositionally biased region" description="Basic residues" evidence="3">
    <location>
        <begin position="770"/>
        <end position="780"/>
    </location>
</feature>
<protein>
    <recommendedName>
        <fullName evidence="4">ELYS-like domain-containing protein</fullName>
    </recommendedName>
</protein>